<comment type="caution">
    <text evidence="2">The sequence shown here is derived from an EMBL/GenBank/DDBJ whole genome shotgun (WGS) entry which is preliminary data.</text>
</comment>
<name>A0AAD8QFC7_9PEZI</name>
<feature type="region of interest" description="Disordered" evidence="1">
    <location>
        <begin position="120"/>
        <end position="187"/>
    </location>
</feature>
<protein>
    <submittedName>
        <fullName evidence="2">Uncharacterized protein</fullName>
    </submittedName>
</protein>
<accession>A0AAD8QFC7</accession>
<sequence>MMMVFFLRESAWQLGSFVGGAWVEGCRMRMSSSVGDCVYACLTGSFPAFCLHGIPGHFLSLLGPGYVKGAGQVPWKPQLWWGVFPLAGLHTVRYPPATLPQLGAAFGLFPALCKFRGTPRNRSWPESWPSLGSGAVSRSPDRQPLLHLYSARNRRKQDGPSNTKGHRRSGVLAAPRPRRHRQQFRQA</sequence>
<feature type="compositionally biased region" description="Basic residues" evidence="1">
    <location>
        <begin position="176"/>
        <end position="187"/>
    </location>
</feature>
<dbReference type="RefSeq" id="XP_060420764.1">
    <property type="nucleotide sequence ID" value="XM_060550814.1"/>
</dbReference>
<evidence type="ECO:0000313" key="3">
    <source>
        <dbReference type="Proteomes" id="UP001230504"/>
    </source>
</evidence>
<evidence type="ECO:0000313" key="2">
    <source>
        <dbReference type="EMBL" id="KAK1600268.1"/>
    </source>
</evidence>
<gene>
    <name evidence="2" type="ORF">LY79DRAFT_12707</name>
</gene>
<dbReference type="EMBL" id="JAHLJV010000001">
    <property type="protein sequence ID" value="KAK1600268.1"/>
    <property type="molecule type" value="Genomic_DNA"/>
</dbReference>
<dbReference type="AlphaFoldDB" id="A0AAD8QFC7"/>
<reference evidence="2" key="1">
    <citation type="submission" date="2021-06" db="EMBL/GenBank/DDBJ databases">
        <title>Comparative genomics, transcriptomics and evolutionary studies reveal genomic signatures of adaptation to plant cell wall in hemibiotrophic fungi.</title>
        <authorList>
            <consortium name="DOE Joint Genome Institute"/>
            <person name="Baroncelli R."/>
            <person name="Diaz J.F."/>
            <person name="Benocci T."/>
            <person name="Peng M."/>
            <person name="Battaglia E."/>
            <person name="Haridas S."/>
            <person name="Andreopoulos W."/>
            <person name="Labutti K."/>
            <person name="Pangilinan J."/>
            <person name="Floch G.L."/>
            <person name="Makela M.R."/>
            <person name="Henrissat B."/>
            <person name="Grigoriev I.V."/>
            <person name="Crouch J.A."/>
            <person name="De Vries R.P."/>
            <person name="Sukno S.A."/>
            <person name="Thon M.R."/>
        </authorList>
    </citation>
    <scope>NUCLEOTIDE SEQUENCE</scope>
    <source>
        <strain evidence="2">CBS 125086</strain>
    </source>
</reference>
<dbReference type="GeneID" id="85435054"/>
<proteinExistence type="predicted"/>
<keyword evidence="3" id="KW-1185">Reference proteome</keyword>
<evidence type="ECO:0000256" key="1">
    <source>
        <dbReference type="SAM" id="MobiDB-lite"/>
    </source>
</evidence>
<organism evidence="2 3">
    <name type="scientific">Colletotrichum navitas</name>
    <dbReference type="NCBI Taxonomy" id="681940"/>
    <lineage>
        <taxon>Eukaryota</taxon>
        <taxon>Fungi</taxon>
        <taxon>Dikarya</taxon>
        <taxon>Ascomycota</taxon>
        <taxon>Pezizomycotina</taxon>
        <taxon>Sordariomycetes</taxon>
        <taxon>Hypocreomycetidae</taxon>
        <taxon>Glomerellales</taxon>
        <taxon>Glomerellaceae</taxon>
        <taxon>Colletotrichum</taxon>
        <taxon>Colletotrichum graminicola species complex</taxon>
    </lineage>
</organism>
<dbReference type="Proteomes" id="UP001230504">
    <property type="component" value="Unassembled WGS sequence"/>
</dbReference>